<evidence type="ECO:0000313" key="10">
    <source>
        <dbReference type="Proteomes" id="UP000228949"/>
    </source>
</evidence>
<dbReference type="SUPFAM" id="SSF56271">
    <property type="entry name" value="Pyruvoyl-dependent histidine and arginine decarboxylases"/>
    <property type="match status" value="1"/>
</dbReference>
<evidence type="ECO:0000256" key="2">
    <source>
        <dbReference type="ARBA" id="ARBA00008611"/>
    </source>
</evidence>
<proteinExistence type="inferred from homology"/>
<name>A0A2M7B578_9BACT</name>
<comment type="cofactor">
    <cofactor evidence="1">
        <name>pyruvate</name>
        <dbReference type="ChEBI" id="CHEBI:15361"/>
    </cofactor>
</comment>
<evidence type="ECO:0000256" key="1">
    <source>
        <dbReference type="ARBA" id="ARBA00001928"/>
    </source>
</evidence>
<accession>A0A2M7B578</accession>
<dbReference type="GO" id="GO:0006527">
    <property type="term" value="P:L-arginine catabolic process"/>
    <property type="evidence" value="ECO:0007669"/>
    <property type="project" value="InterPro"/>
</dbReference>
<dbReference type="SFLD" id="SFLDS00055">
    <property type="entry name" value="Pyruvoyl-Dependent_Histidine/A"/>
    <property type="match status" value="1"/>
</dbReference>
<dbReference type="NCBIfam" id="NF009064">
    <property type="entry name" value="PRK12398.1"/>
    <property type="match status" value="1"/>
</dbReference>
<dbReference type="HAMAP" id="MF_01404">
    <property type="entry name" value="PvlArgDC"/>
    <property type="match status" value="1"/>
</dbReference>
<organism evidence="9 10">
    <name type="scientific">Candidatus Wolfebacteria bacterium CG03_land_8_20_14_0_80_40_12</name>
    <dbReference type="NCBI Taxonomy" id="1975069"/>
    <lineage>
        <taxon>Bacteria</taxon>
        <taxon>Candidatus Wolfeibacteriota</taxon>
    </lineage>
</organism>
<keyword evidence="5" id="KW-0210">Decarboxylase</keyword>
<dbReference type="AlphaFoldDB" id="A0A2M7B578"/>
<evidence type="ECO:0000313" key="9">
    <source>
        <dbReference type="EMBL" id="PIU98260.1"/>
    </source>
</evidence>
<dbReference type="NCBIfam" id="TIGR00286">
    <property type="entry name" value="pyruvoyl-dependent arginine decarboxylase"/>
    <property type="match status" value="1"/>
</dbReference>
<dbReference type="Proteomes" id="UP000228949">
    <property type="component" value="Unassembled WGS sequence"/>
</dbReference>
<dbReference type="InterPro" id="IPR016104">
    <property type="entry name" value="Pyr-dep_his/arg-deCO2ase"/>
</dbReference>
<keyword evidence="7" id="KW-0670">Pyruvate</keyword>
<dbReference type="InterPro" id="IPR016105">
    <property type="entry name" value="Pyr-dep_his/arg-deCO2ase_sand"/>
</dbReference>
<evidence type="ECO:0000256" key="4">
    <source>
        <dbReference type="ARBA" id="ARBA00014727"/>
    </source>
</evidence>
<gene>
    <name evidence="9" type="ORF">COS61_02380</name>
</gene>
<keyword evidence="6" id="KW-0456">Lyase</keyword>
<comment type="catalytic activity">
    <reaction evidence="8">
        <text>L-arginine + H(+) = agmatine + CO2</text>
        <dbReference type="Rhea" id="RHEA:17641"/>
        <dbReference type="ChEBI" id="CHEBI:15378"/>
        <dbReference type="ChEBI" id="CHEBI:16526"/>
        <dbReference type="ChEBI" id="CHEBI:32682"/>
        <dbReference type="ChEBI" id="CHEBI:58145"/>
        <dbReference type="EC" id="4.1.1.19"/>
    </reaction>
</comment>
<dbReference type="EC" id="4.1.1.19" evidence="3"/>
<evidence type="ECO:0000256" key="8">
    <source>
        <dbReference type="ARBA" id="ARBA00049309"/>
    </source>
</evidence>
<dbReference type="SFLD" id="SFLDG01170">
    <property type="entry name" value="Pyruvoyl-dependent_arginine_de"/>
    <property type="match status" value="1"/>
</dbReference>
<dbReference type="Gene3D" id="3.50.20.10">
    <property type="entry name" value="Pyruvoyl-Dependent Histidine Decarboxylase, subunit B"/>
    <property type="match status" value="1"/>
</dbReference>
<evidence type="ECO:0000256" key="7">
    <source>
        <dbReference type="ARBA" id="ARBA00023317"/>
    </source>
</evidence>
<dbReference type="Pfam" id="PF01862">
    <property type="entry name" value="PvlArgDC"/>
    <property type="match status" value="1"/>
</dbReference>
<comment type="similarity">
    <text evidence="2">Belongs to the pyruvoyl-dependent arginine decarboxylase family.</text>
</comment>
<reference evidence="10" key="1">
    <citation type="submission" date="2017-09" db="EMBL/GenBank/DDBJ databases">
        <title>Depth-based differentiation of microbial function through sediment-hosted aquifers and enrichment of novel symbionts in the deep terrestrial subsurface.</title>
        <authorList>
            <person name="Probst A.J."/>
            <person name="Ladd B."/>
            <person name="Jarett J.K."/>
            <person name="Geller-Mcgrath D.E."/>
            <person name="Sieber C.M.K."/>
            <person name="Emerson J.B."/>
            <person name="Anantharaman K."/>
            <person name="Thomas B.C."/>
            <person name="Malmstrom R."/>
            <person name="Stieglmeier M."/>
            <person name="Klingl A."/>
            <person name="Woyke T."/>
            <person name="Ryan C.M."/>
            <person name="Banfield J.F."/>
        </authorList>
    </citation>
    <scope>NUCLEOTIDE SEQUENCE [LARGE SCALE GENOMIC DNA]</scope>
</reference>
<protein>
    <recommendedName>
        <fullName evidence="4">Pyruvoyl-dependent arginine decarboxylase AaxB</fullName>
        <ecNumber evidence="3">4.1.1.19</ecNumber>
    </recommendedName>
</protein>
<evidence type="ECO:0000256" key="3">
    <source>
        <dbReference type="ARBA" id="ARBA00012426"/>
    </source>
</evidence>
<dbReference type="PIRSF" id="PIRSF005216">
    <property type="entry name" value="Pyruvoyl-dep_arg_deCO2ase"/>
    <property type="match status" value="1"/>
</dbReference>
<evidence type="ECO:0000256" key="5">
    <source>
        <dbReference type="ARBA" id="ARBA00022793"/>
    </source>
</evidence>
<dbReference type="EMBL" id="PEVJ01000058">
    <property type="protein sequence ID" value="PIU98260.1"/>
    <property type="molecule type" value="Genomic_DNA"/>
</dbReference>
<comment type="caution">
    <text evidence="9">The sequence shown here is derived from an EMBL/GenBank/DDBJ whole genome shotgun (WGS) entry which is preliminary data.</text>
</comment>
<dbReference type="GO" id="GO:0008792">
    <property type="term" value="F:arginine decarboxylase activity"/>
    <property type="evidence" value="ECO:0007669"/>
    <property type="project" value="UniProtKB-EC"/>
</dbReference>
<dbReference type="PANTHER" id="PTHR40438">
    <property type="entry name" value="PYRUVOYL-DEPENDENT ARGININE DECARBOXYLASE"/>
    <property type="match status" value="1"/>
</dbReference>
<evidence type="ECO:0000256" key="6">
    <source>
        <dbReference type="ARBA" id="ARBA00023239"/>
    </source>
</evidence>
<sequence length="183" mass="19697">MNFVASKIFFTKGAGTHKEQLTSFELALRSAGITAFNLVPVSSIIPPNCKKISREEGLQLLKPGAIVHCVLARNATNEPNRLIAASIGAALPQDANQYGYLSEHHSCGETAEKAGEYAEDLAATMLATTLGIEFNSDTAWDEREQLYKASGKIFKTFNTTQSAEGNKSGLWTSVIAAAVFIIE</sequence>
<dbReference type="InterPro" id="IPR002724">
    <property type="entry name" value="Pyruvoyl-dep_arg_deCO2ase"/>
</dbReference>
<dbReference type="PANTHER" id="PTHR40438:SF1">
    <property type="entry name" value="PYRUVOYL-DEPENDENT ARGININE DECARBOXYLASE"/>
    <property type="match status" value="1"/>
</dbReference>